<dbReference type="SMART" id="SM01052">
    <property type="entry name" value="CAP_GLY"/>
    <property type="match status" value="1"/>
</dbReference>
<dbReference type="OrthoDB" id="2130750at2759"/>
<feature type="domain" description="CAP-Gly" evidence="3">
    <location>
        <begin position="80"/>
        <end position="114"/>
    </location>
</feature>
<feature type="compositionally biased region" description="Polar residues" evidence="2">
    <location>
        <begin position="1"/>
        <end position="16"/>
    </location>
</feature>
<proteinExistence type="predicted"/>
<organism evidence="4 5">
    <name type="scientific">Reticulomyxa filosa</name>
    <dbReference type="NCBI Taxonomy" id="46433"/>
    <lineage>
        <taxon>Eukaryota</taxon>
        <taxon>Sar</taxon>
        <taxon>Rhizaria</taxon>
        <taxon>Retaria</taxon>
        <taxon>Foraminifera</taxon>
        <taxon>Monothalamids</taxon>
        <taxon>Reticulomyxidae</taxon>
        <taxon>Reticulomyxa</taxon>
    </lineage>
</organism>
<accession>X6MPZ0</accession>
<dbReference type="InterPro" id="IPR000938">
    <property type="entry name" value="CAP-Gly_domain"/>
</dbReference>
<gene>
    <name evidence="4" type="ORF">RFI_21285</name>
</gene>
<keyword evidence="5" id="KW-1185">Reference proteome</keyword>
<dbReference type="SUPFAM" id="SSF74924">
    <property type="entry name" value="Cap-Gly domain"/>
    <property type="match status" value="1"/>
</dbReference>
<dbReference type="Pfam" id="PF01302">
    <property type="entry name" value="CAP_GLY"/>
    <property type="match status" value="1"/>
</dbReference>
<evidence type="ECO:0000256" key="2">
    <source>
        <dbReference type="SAM" id="MobiDB-lite"/>
    </source>
</evidence>
<dbReference type="Gene3D" id="2.30.30.190">
    <property type="entry name" value="CAP Gly-rich-like domain"/>
    <property type="match status" value="1"/>
</dbReference>
<dbReference type="InterPro" id="IPR036859">
    <property type="entry name" value="CAP-Gly_dom_sf"/>
</dbReference>
<feature type="coiled-coil region" evidence="1">
    <location>
        <begin position="148"/>
        <end position="180"/>
    </location>
</feature>
<name>X6MPZ0_RETFI</name>
<dbReference type="EMBL" id="ASPP01018593">
    <property type="protein sequence ID" value="ETO16073.1"/>
    <property type="molecule type" value="Genomic_DNA"/>
</dbReference>
<evidence type="ECO:0000259" key="3">
    <source>
        <dbReference type="PROSITE" id="PS50245"/>
    </source>
</evidence>
<dbReference type="Proteomes" id="UP000023152">
    <property type="component" value="Unassembled WGS sequence"/>
</dbReference>
<dbReference type="PROSITE" id="PS50245">
    <property type="entry name" value="CAP_GLY_2"/>
    <property type="match status" value="1"/>
</dbReference>
<keyword evidence="1" id="KW-0175">Coiled coil</keyword>
<protein>
    <recommendedName>
        <fullName evidence="3">CAP-Gly domain-containing protein</fullName>
    </recommendedName>
</protein>
<sequence length="193" mass="21922">MEPPSNYQSADRSSVVITEDKNAQDDDFELNRQFTAISKDEEKVESELVVDVGSIIVLKNGFEGIVRYSGTPDFGKGEKFVGVELNEWDENAGDGSKNGKWYFSCKTGRGLFVKPKDISKVLKVPSNLKYLDLNYLLNEEYDPRTGNRVGMEERLKILEEKEKELQKEELSKMIEKLQVNDRVEIAAGRTGLF</sequence>
<dbReference type="AlphaFoldDB" id="X6MPZ0"/>
<reference evidence="4 5" key="1">
    <citation type="journal article" date="2013" name="Curr. Biol.">
        <title>The Genome of the Foraminiferan Reticulomyxa filosa.</title>
        <authorList>
            <person name="Glockner G."/>
            <person name="Hulsmann N."/>
            <person name="Schleicher M."/>
            <person name="Noegel A.A."/>
            <person name="Eichinger L."/>
            <person name="Gallinger C."/>
            <person name="Pawlowski J."/>
            <person name="Sierra R."/>
            <person name="Euteneuer U."/>
            <person name="Pillet L."/>
            <person name="Moustafa A."/>
            <person name="Platzer M."/>
            <person name="Groth M."/>
            <person name="Szafranski K."/>
            <person name="Schliwa M."/>
        </authorList>
    </citation>
    <scope>NUCLEOTIDE SEQUENCE [LARGE SCALE GENOMIC DNA]</scope>
</reference>
<evidence type="ECO:0000313" key="5">
    <source>
        <dbReference type="Proteomes" id="UP000023152"/>
    </source>
</evidence>
<comment type="caution">
    <text evidence="4">The sequence shown here is derived from an EMBL/GenBank/DDBJ whole genome shotgun (WGS) entry which is preliminary data.</text>
</comment>
<evidence type="ECO:0000256" key="1">
    <source>
        <dbReference type="SAM" id="Coils"/>
    </source>
</evidence>
<feature type="region of interest" description="Disordered" evidence="2">
    <location>
        <begin position="1"/>
        <end position="23"/>
    </location>
</feature>
<evidence type="ECO:0000313" key="4">
    <source>
        <dbReference type="EMBL" id="ETO16073.1"/>
    </source>
</evidence>